<dbReference type="SUPFAM" id="SSF56176">
    <property type="entry name" value="FAD-binding/transporter-associated domain-like"/>
    <property type="match status" value="1"/>
</dbReference>
<name>A0A969W8D6_9GAMM</name>
<dbReference type="Pfam" id="PF01565">
    <property type="entry name" value="FAD_binding_4"/>
    <property type="match status" value="1"/>
</dbReference>
<reference evidence="7" key="1">
    <citation type="submission" date="2020-03" db="EMBL/GenBank/DDBJ databases">
        <title>Solimonas marina sp. nov., isolated from deep seawater of the Pacific Ocean.</title>
        <authorList>
            <person name="Liu X."/>
            <person name="Lai Q."/>
            <person name="Sun F."/>
            <person name="Gai Y."/>
            <person name="Li G."/>
            <person name="Shao Z."/>
        </authorList>
    </citation>
    <scope>NUCLEOTIDE SEQUENCE</scope>
    <source>
        <strain evidence="7">C16B3</strain>
    </source>
</reference>
<dbReference type="PANTHER" id="PTHR42934">
    <property type="entry name" value="GLYCOLATE OXIDASE SUBUNIT GLCD"/>
    <property type="match status" value="1"/>
</dbReference>
<dbReference type="PANTHER" id="PTHR42934:SF2">
    <property type="entry name" value="GLYCOLATE OXIDASE SUBUNIT GLCD"/>
    <property type="match status" value="1"/>
</dbReference>
<accession>A0A969W8D6</accession>
<sequence length="465" mass="48555">MSTRPAFDPALVTRLRAALAPERVLDDPAECIAYGYDNSKRVALPQAVAFAQSHDDVAAVVQLCNEFASPLVVRGRGTNTTGATVPVAGGVVLSLERMNRILRVSPGDRLLECEAGALNGDVQQAAAPHGLFWAPDPTSLGYSTVGGNLGCCAGGPRAVKYGTARDNVLGLRAVTGAGTSIKTGCTTTKGVVGYDLTRLLVGSEGTLAIITEATLKLLPKPQGTKTLRACYADVKSAAAAVARVMNQPETPSALEFMDGDAVQLAEAYRPTGIPKGVGALLLIEVDGNEESIDIALRAVTAALQGAGLVELRAAANADEVDALWACRKALSPSLRRIAPKKVNEDVVVPVTRIPDLVEGLAALSAKHGIRIVNFGHAGNGNMHTNLLVDPEDPAQMDAVHACLAEVFRLVLDLEGTLSGEHGVGIEKRDYVGWEIAGDTLDVMRALKHTLDPNAILNPGKALPGI</sequence>
<gene>
    <name evidence="7" type="ORF">G7Y82_03545</name>
</gene>
<dbReference type="AlphaFoldDB" id="A0A969W8D6"/>
<comment type="caution">
    <text evidence="7">The sequence shown here is derived from an EMBL/GenBank/DDBJ whole genome shotgun (WGS) entry which is preliminary data.</text>
</comment>
<dbReference type="GO" id="GO:0071949">
    <property type="term" value="F:FAD binding"/>
    <property type="evidence" value="ECO:0007669"/>
    <property type="project" value="InterPro"/>
</dbReference>
<dbReference type="Proteomes" id="UP000653472">
    <property type="component" value="Unassembled WGS sequence"/>
</dbReference>
<comment type="cofactor">
    <cofactor evidence="1">
        <name>FAD</name>
        <dbReference type="ChEBI" id="CHEBI:57692"/>
    </cofactor>
</comment>
<dbReference type="Pfam" id="PF02913">
    <property type="entry name" value="FAD-oxidase_C"/>
    <property type="match status" value="1"/>
</dbReference>
<evidence type="ECO:0000313" key="8">
    <source>
        <dbReference type="Proteomes" id="UP000653472"/>
    </source>
</evidence>
<dbReference type="InterPro" id="IPR036318">
    <property type="entry name" value="FAD-bd_PCMH-like_sf"/>
</dbReference>
<dbReference type="InterPro" id="IPR016164">
    <property type="entry name" value="FAD-linked_Oxase-like_C"/>
</dbReference>
<keyword evidence="3" id="KW-0285">Flavoprotein</keyword>
<organism evidence="7 8">
    <name type="scientific">Solimonas marina</name>
    <dbReference type="NCBI Taxonomy" id="2714601"/>
    <lineage>
        <taxon>Bacteria</taxon>
        <taxon>Pseudomonadati</taxon>
        <taxon>Pseudomonadota</taxon>
        <taxon>Gammaproteobacteria</taxon>
        <taxon>Nevskiales</taxon>
        <taxon>Nevskiaceae</taxon>
        <taxon>Solimonas</taxon>
    </lineage>
</organism>
<dbReference type="InterPro" id="IPR016171">
    <property type="entry name" value="Vanillyl_alc_oxidase_C-sub2"/>
</dbReference>
<keyword evidence="5" id="KW-0560">Oxidoreductase</keyword>
<dbReference type="Gene3D" id="3.30.43.10">
    <property type="entry name" value="Uridine Diphospho-n-acetylenolpyruvylglucosamine Reductase, domain 2"/>
    <property type="match status" value="1"/>
</dbReference>
<dbReference type="Gene3D" id="3.30.70.2740">
    <property type="match status" value="1"/>
</dbReference>
<dbReference type="InterPro" id="IPR016166">
    <property type="entry name" value="FAD-bd_PCMH"/>
</dbReference>
<dbReference type="InterPro" id="IPR016167">
    <property type="entry name" value="FAD-bd_PCMH_sub1"/>
</dbReference>
<keyword evidence="8" id="KW-1185">Reference proteome</keyword>
<evidence type="ECO:0000256" key="3">
    <source>
        <dbReference type="ARBA" id="ARBA00022630"/>
    </source>
</evidence>
<dbReference type="InterPro" id="IPR004113">
    <property type="entry name" value="FAD-bd_oxidored_4_C"/>
</dbReference>
<feature type="domain" description="FAD-binding PCMH-type" evidence="6">
    <location>
        <begin position="41"/>
        <end position="220"/>
    </location>
</feature>
<dbReference type="InterPro" id="IPR006094">
    <property type="entry name" value="Oxid_FAD_bind_N"/>
</dbReference>
<proteinExistence type="inferred from homology"/>
<evidence type="ECO:0000256" key="5">
    <source>
        <dbReference type="ARBA" id="ARBA00023002"/>
    </source>
</evidence>
<evidence type="ECO:0000256" key="4">
    <source>
        <dbReference type="ARBA" id="ARBA00022827"/>
    </source>
</evidence>
<evidence type="ECO:0000256" key="1">
    <source>
        <dbReference type="ARBA" id="ARBA00001974"/>
    </source>
</evidence>
<protein>
    <submittedName>
        <fullName evidence="7">FAD-binding protein</fullName>
    </submittedName>
</protein>
<dbReference type="SUPFAM" id="SSF55103">
    <property type="entry name" value="FAD-linked oxidases, C-terminal domain"/>
    <property type="match status" value="1"/>
</dbReference>
<dbReference type="Gene3D" id="1.10.45.10">
    <property type="entry name" value="Vanillyl-alcohol Oxidase, Chain A, domain 4"/>
    <property type="match status" value="1"/>
</dbReference>
<evidence type="ECO:0000313" key="7">
    <source>
        <dbReference type="EMBL" id="NKF21379.1"/>
    </source>
</evidence>
<dbReference type="GO" id="GO:0016491">
    <property type="term" value="F:oxidoreductase activity"/>
    <property type="evidence" value="ECO:0007669"/>
    <property type="project" value="UniProtKB-KW"/>
</dbReference>
<dbReference type="Gene3D" id="3.30.465.10">
    <property type="match status" value="1"/>
</dbReference>
<dbReference type="EMBL" id="JAAVXB010000002">
    <property type="protein sequence ID" value="NKF21379.1"/>
    <property type="molecule type" value="Genomic_DNA"/>
</dbReference>
<comment type="similarity">
    <text evidence="2">Belongs to the FAD-binding oxidoreductase/transferase type 4 family.</text>
</comment>
<dbReference type="FunFam" id="1.10.45.10:FF:000001">
    <property type="entry name" value="D-lactate dehydrogenase mitochondrial"/>
    <property type="match status" value="1"/>
</dbReference>
<dbReference type="FunFam" id="3.30.70.2740:FF:000001">
    <property type="entry name" value="D-lactate dehydrogenase mitochondrial"/>
    <property type="match status" value="1"/>
</dbReference>
<dbReference type="PROSITE" id="PS51387">
    <property type="entry name" value="FAD_PCMH"/>
    <property type="match status" value="1"/>
</dbReference>
<dbReference type="InterPro" id="IPR051914">
    <property type="entry name" value="FAD-linked_OxidoTrans_Type4"/>
</dbReference>
<dbReference type="Gene3D" id="3.30.70.2190">
    <property type="match status" value="1"/>
</dbReference>
<evidence type="ECO:0000259" key="6">
    <source>
        <dbReference type="PROSITE" id="PS51387"/>
    </source>
</evidence>
<dbReference type="InterPro" id="IPR016169">
    <property type="entry name" value="FAD-bd_PCMH_sub2"/>
</dbReference>
<dbReference type="RefSeq" id="WP_168146651.1">
    <property type="nucleotide sequence ID" value="NZ_JAAVXB010000002.1"/>
</dbReference>
<keyword evidence="4" id="KW-0274">FAD</keyword>
<evidence type="ECO:0000256" key="2">
    <source>
        <dbReference type="ARBA" id="ARBA00008000"/>
    </source>
</evidence>